<protein>
    <recommendedName>
        <fullName evidence="1">uroporphyrinogen-III C-methyltransferase</fullName>
        <ecNumber evidence="1">2.1.1.107</ecNumber>
    </recommendedName>
</protein>
<dbReference type="NCBIfam" id="NF004790">
    <property type="entry name" value="PRK06136.1"/>
    <property type="match status" value="1"/>
</dbReference>
<keyword evidence="2 7" id="KW-0489">Methyltransferase</keyword>
<sequence length="272" mass="28449">MTGRVTLVGGGPGAIDLLTLRAVRALASADVILHDRLAPTEQLSQWAPQAQFFDVGKRPGHHRVTQESIHQMMLSAAREGNHVVRLKGGDPFVLGRGCEEVAACREAGIPVTVVPGITSAISVPAAAGVPVTARGVSKAFTVISGHDPLSEDELRGLVSLGGTVVILMGVGTMGHTIESLQRLGLPTQTPVCLVEKGYSPQQRILIAPAQRILEVAAQAKVRSPAVMVIGDVVHLAADADDVGRSVLDTSTMPALQRAEEIQLIRSMVGALA</sequence>
<comment type="caution">
    <text evidence="7">The sequence shown here is derived from an EMBL/GenBank/DDBJ whole genome shotgun (WGS) entry which is preliminary data.</text>
</comment>
<evidence type="ECO:0000256" key="4">
    <source>
        <dbReference type="ARBA" id="ARBA00022691"/>
    </source>
</evidence>
<keyword evidence="4" id="KW-0949">S-adenosyl-L-methionine</keyword>
<evidence type="ECO:0000256" key="1">
    <source>
        <dbReference type="ARBA" id="ARBA00012162"/>
    </source>
</evidence>
<organism evidence="7 8">
    <name type="scientific">Nesterenkonia massiliensis</name>
    <dbReference type="NCBI Taxonomy" id="1232429"/>
    <lineage>
        <taxon>Bacteria</taxon>
        <taxon>Bacillati</taxon>
        <taxon>Actinomycetota</taxon>
        <taxon>Actinomycetes</taxon>
        <taxon>Micrococcales</taxon>
        <taxon>Micrococcaceae</taxon>
        <taxon>Nesterenkonia</taxon>
    </lineage>
</organism>
<dbReference type="InterPro" id="IPR050161">
    <property type="entry name" value="Siro_Cobalamin_biosynth"/>
</dbReference>
<dbReference type="EC" id="2.1.1.107" evidence="1"/>
<dbReference type="EMBL" id="JALXMO010000005">
    <property type="protein sequence ID" value="MCT1606354.1"/>
    <property type="molecule type" value="Genomic_DNA"/>
</dbReference>
<dbReference type="SUPFAM" id="SSF53790">
    <property type="entry name" value="Tetrapyrrole methylase"/>
    <property type="match status" value="1"/>
</dbReference>
<name>A0ABT2HNU3_9MICC</name>
<keyword evidence="3 7" id="KW-0808">Transferase</keyword>
<dbReference type="InterPro" id="IPR014776">
    <property type="entry name" value="4pyrrole_Mease_sub2"/>
</dbReference>
<keyword evidence="8" id="KW-1185">Reference proteome</keyword>
<dbReference type="PANTHER" id="PTHR45790:SF3">
    <property type="entry name" value="S-ADENOSYL-L-METHIONINE-DEPENDENT UROPORPHYRINOGEN III METHYLTRANSFERASE, CHLOROPLASTIC"/>
    <property type="match status" value="1"/>
</dbReference>
<dbReference type="NCBIfam" id="TIGR01469">
    <property type="entry name" value="cobA_cysG_Cterm"/>
    <property type="match status" value="1"/>
</dbReference>
<dbReference type="Gene3D" id="3.40.1010.10">
    <property type="entry name" value="Cobalt-precorrin-4 Transmethylase, Domain 1"/>
    <property type="match status" value="1"/>
</dbReference>
<dbReference type="InterPro" id="IPR035996">
    <property type="entry name" value="4pyrrol_Methylase_sf"/>
</dbReference>
<evidence type="ECO:0000313" key="7">
    <source>
        <dbReference type="EMBL" id="MCT1606354.1"/>
    </source>
</evidence>
<dbReference type="CDD" id="cd11642">
    <property type="entry name" value="SUMT"/>
    <property type="match status" value="1"/>
</dbReference>
<dbReference type="RefSeq" id="WP_260072534.1">
    <property type="nucleotide sequence ID" value="NZ_JALXMO010000005.1"/>
</dbReference>
<dbReference type="Pfam" id="PF00590">
    <property type="entry name" value="TP_methylase"/>
    <property type="match status" value="1"/>
</dbReference>
<dbReference type="InterPro" id="IPR006366">
    <property type="entry name" value="CobA/CysG_C"/>
</dbReference>
<dbReference type="Proteomes" id="UP001205046">
    <property type="component" value="Unassembled WGS sequence"/>
</dbReference>
<evidence type="ECO:0000259" key="6">
    <source>
        <dbReference type="Pfam" id="PF00590"/>
    </source>
</evidence>
<dbReference type="Gene3D" id="3.30.950.10">
    <property type="entry name" value="Methyltransferase, Cobalt-precorrin-4 Transmethylase, Domain 2"/>
    <property type="match status" value="1"/>
</dbReference>
<dbReference type="InterPro" id="IPR014777">
    <property type="entry name" value="4pyrrole_Mease_sub1"/>
</dbReference>
<reference evidence="7 8" key="1">
    <citation type="submission" date="2022-04" db="EMBL/GenBank/DDBJ databases">
        <title>Human microbiome associated bacterial genomes.</title>
        <authorList>
            <person name="Sandstrom S."/>
            <person name="Salamzade R."/>
            <person name="Kalan L.R."/>
        </authorList>
    </citation>
    <scope>NUCLEOTIDE SEQUENCE [LARGE SCALE GENOMIC DNA]</scope>
    <source>
        <strain evidence="8">p3-SID767</strain>
    </source>
</reference>
<feature type="domain" description="Tetrapyrrole methylase" evidence="6">
    <location>
        <begin position="4"/>
        <end position="210"/>
    </location>
</feature>
<dbReference type="GO" id="GO:0032259">
    <property type="term" value="P:methylation"/>
    <property type="evidence" value="ECO:0007669"/>
    <property type="project" value="UniProtKB-KW"/>
</dbReference>
<gene>
    <name evidence="7" type="primary">cobA</name>
    <name evidence="7" type="ORF">M3B43_03245</name>
</gene>
<evidence type="ECO:0000256" key="5">
    <source>
        <dbReference type="ARBA" id="ARBA00023244"/>
    </source>
</evidence>
<proteinExistence type="predicted"/>
<evidence type="ECO:0000256" key="2">
    <source>
        <dbReference type="ARBA" id="ARBA00022603"/>
    </source>
</evidence>
<evidence type="ECO:0000313" key="8">
    <source>
        <dbReference type="Proteomes" id="UP001205046"/>
    </source>
</evidence>
<dbReference type="GO" id="GO:0004851">
    <property type="term" value="F:uroporphyrin-III C-methyltransferase activity"/>
    <property type="evidence" value="ECO:0007669"/>
    <property type="project" value="UniProtKB-EC"/>
</dbReference>
<evidence type="ECO:0000256" key="3">
    <source>
        <dbReference type="ARBA" id="ARBA00022679"/>
    </source>
</evidence>
<dbReference type="InterPro" id="IPR000878">
    <property type="entry name" value="4pyrrol_Mease"/>
</dbReference>
<dbReference type="PANTHER" id="PTHR45790">
    <property type="entry name" value="SIROHEME SYNTHASE-RELATED"/>
    <property type="match status" value="1"/>
</dbReference>
<accession>A0ABT2HNU3</accession>
<keyword evidence="5" id="KW-0627">Porphyrin biosynthesis</keyword>